<evidence type="ECO:0000259" key="7">
    <source>
        <dbReference type="PROSITE" id="PS51294"/>
    </source>
</evidence>
<sequence length="400" mass="44308">MGSLIPPELTLDCSRPSETWVPKTTGEFLAEVSGIQSASEKVLKLDRYVSRLQDEMKKIDAFKRELPLCMLLLNDAIATVKEELMQCKKSNAEPVLEEFIPLKKNSAGEEKDETNEGGKEKEIVNNSEKMNWMSSVQLWNSDNNYNLSDPKLDSNKKRKEEVINRPAMDDLFPSSKNRARGRAFAPFKGCPNFPVVPMGKEGRDELPGAPSLSLRTPEINNSKDEIYCSGLSSKSSSSRSGSSSATNGQSSLKTVHQQTARKQRRCWSPELHRRFVNALQHLGGAQAATPKQIRELMQVDGLTNDEVKSHLQKYRLHTRKVPPTTNISTNQPVLLGGLWMSQEQCGESSKPSNSQSGSPQGPLHLPGSSRGTSVTGGDSMVDEDDERSESRNYLSGRDDV</sequence>
<dbReference type="KEGG" id="sind:105172852"/>
<proteinExistence type="predicted"/>
<keyword evidence="2" id="KW-0805">Transcription regulation</keyword>
<feature type="region of interest" description="Disordered" evidence="6">
    <location>
        <begin position="196"/>
        <end position="266"/>
    </location>
</feature>
<evidence type="ECO:0000256" key="4">
    <source>
        <dbReference type="ARBA" id="ARBA00023163"/>
    </source>
</evidence>
<evidence type="ECO:0000256" key="3">
    <source>
        <dbReference type="ARBA" id="ARBA00023125"/>
    </source>
</evidence>
<dbReference type="SUPFAM" id="SSF46689">
    <property type="entry name" value="Homeodomain-like"/>
    <property type="match status" value="1"/>
</dbReference>
<feature type="region of interest" description="Disordered" evidence="6">
    <location>
        <begin position="343"/>
        <end position="400"/>
    </location>
</feature>
<dbReference type="InterPro" id="IPR006447">
    <property type="entry name" value="Myb_dom_plants"/>
</dbReference>
<dbReference type="GO" id="GO:0003677">
    <property type="term" value="F:DNA binding"/>
    <property type="evidence" value="ECO:0007669"/>
    <property type="project" value="UniProtKB-KW"/>
</dbReference>
<dbReference type="InterPro" id="IPR017930">
    <property type="entry name" value="Myb_dom"/>
</dbReference>
<reference evidence="9" key="1">
    <citation type="submission" date="2025-08" db="UniProtKB">
        <authorList>
            <consortium name="RefSeq"/>
        </authorList>
    </citation>
    <scope>IDENTIFICATION</scope>
</reference>
<dbReference type="InterPro" id="IPR058673">
    <property type="entry name" value="HHO5-like_N"/>
</dbReference>
<feature type="domain" description="HTH myb-type" evidence="7">
    <location>
        <begin position="259"/>
        <end position="319"/>
    </location>
</feature>
<dbReference type="OrthoDB" id="1908613at2759"/>
<dbReference type="RefSeq" id="XP_011092742.1">
    <property type="nucleotide sequence ID" value="XM_011094440.2"/>
</dbReference>
<evidence type="ECO:0000256" key="2">
    <source>
        <dbReference type="ARBA" id="ARBA00023015"/>
    </source>
</evidence>
<feature type="region of interest" description="Disordered" evidence="6">
    <location>
        <begin position="104"/>
        <end position="125"/>
    </location>
</feature>
<dbReference type="InterPro" id="IPR001005">
    <property type="entry name" value="SANT/Myb"/>
</dbReference>
<keyword evidence="3" id="KW-0238">DNA-binding</keyword>
<name>A0A6I9U1P4_SESIN</name>
<dbReference type="PANTHER" id="PTHR31003">
    <property type="entry name" value="MYB FAMILY TRANSCRIPTION FACTOR"/>
    <property type="match status" value="1"/>
</dbReference>
<dbReference type="InParanoid" id="A0A6I9U1P4"/>
<dbReference type="InterPro" id="IPR044787">
    <property type="entry name" value="HHO5-like"/>
</dbReference>
<feature type="compositionally biased region" description="Low complexity" evidence="6">
    <location>
        <begin position="229"/>
        <end position="251"/>
    </location>
</feature>
<dbReference type="Pfam" id="PF26575">
    <property type="entry name" value="HHO5_N"/>
    <property type="match status" value="1"/>
</dbReference>
<keyword evidence="8" id="KW-1185">Reference proteome</keyword>
<dbReference type="PROSITE" id="PS51294">
    <property type="entry name" value="HTH_MYB"/>
    <property type="match status" value="1"/>
</dbReference>
<organism evidence="8 9">
    <name type="scientific">Sesamum indicum</name>
    <name type="common">Oriental sesame</name>
    <name type="synonym">Sesamum orientale</name>
    <dbReference type="NCBI Taxonomy" id="4182"/>
    <lineage>
        <taxon>Eukaryota</taxon>
        <taxon>Viridiplantae</taxon>
        <taxon>Streptophyta</taxon>
        <taxon>Embryophyta</taxon>
        <taxon>Tracheophyta</taxon>
        <taxon>Spermatophyta</taxon>
        <taxon>Magnoliopsida</taxon>
        <taxon>eudicotyledons</taxon>
        <taxon>Gunneridae</taxon>
        <taxon>Pentapetalae</taxon>
        <taxon>asterids</taxon>
        <taxon>lamiids</taxon>
        <taxon>Lamiales</taxon>
        <taxon>Pedaliaceae</taxon>
        <taxon>Sesamum</taxon>
    </lineage>
</organism>
<dbReference type="FunCoup" id="A0A6I9U1P4">
    <property type="interactions" value="88"/>
</dbReference>
<comment type="subcellular location">
    <subcellularLocation>
        <location evidence="1">Nucleus</location>
    </subcellularLocation>
</comment>
<dbReference type="Proteomes" id="UP000504604">
    <property type="component" value="Linkage group LG10"/>
</dbReference>
<protein>
    <submittedName>
        <fullName evidence="9">Myb family transcription factor EFM</fullName>
    </submittedName>
</protein>
<feature type="compositionally biased region" description="Basic and acidic residues" evidence="6">
    <location>
        <begin position="106"/>
        <end position="123"/>
    </location>
</feature>
<dbReference type="NCBIfam" id="TIGR01557">
    <property type="entry name" value="myb_SHAQKYF"/>
    <property type="match status" value="1"/>
</dbReference>
<dbReference type="GO" id="GO:0003700">
    <property type="term" value="F:DNA-binding transcription factor activity"/>
    <property type="evidence" value="ECO:0007669"/>
    <property type="project" value="InterPro"/>
</dbReference>
<evidence type="ECO:0000313" key="9">
    <source>
        <dbReference type="RefSeq" id="XP_011092742.1"/>
    </source>
</evidence>
<feature type="compositionally biased region" description="Low complexity" evidence="6">
    <location>
        <begin position="348"/>
        <end position="362"/>
    </location>
</feature>
<dbReference type="GeneID" id="105172852"/>
<dbReference type="AlphaFoldDB" id="A0A6I9U1P4"/>
<dbReference type="PANTHER" id="PTHR31003:SF3">
    <property type="entry name" value="HOMEODOMAIN-LIKE SUPERFAMILY PROTEIN-RELATED"/>
    <property type="match status" value="1"/>
</dbReference>
<accession>A0A6I9U1P4</accession>
<evidence type="ECO:0000256" key="6">
    <source>
        <dbReference type="SAM" id="MobiDB-lite"/>
    </source>
</evidence>
<dbReference type="FunFam" id="1.10.10.60:FF:000002">
    <property type="entry name" value="Myb family transcription factor"/>
    <property type="match status" value="1"/>
</dbReference>
<dbReference type="InterPro" id="IPR009057">
    <property type="entry name" value="Homeodomain-like_sf"/>
</dbReference>
<dbReference type="Pfam" id="PF00249">
    <property type="entry name" value="Myb_DNA-binding"/>
    <property type="match status" value="1"/>
</dbReference>
<gene>
    <name evidence="9" type="primary">LOC105172852</name>
</gene>
<keyword evidence="4" id="KW-0804">Transcription</keyword>
<dbReference type="GO" id="GO:0005634">
    <property type="term" value="C:nucleus"/>
    <property type="evidence" value="ECO:0007669"/>
    <property type="project" value="UniProtKB-SubCell"/>
</dbReference>
<evidence type="ECO:0000256" key="5">
    <source>
        <dbReference type="ARBA" id="ARBA00023242"/>
    </source>
</evidence>
<keyword evidence="5" id="KW-0539">Nucleus</keyword>
<evidence type="ECO:0000256" key="1">
    <source>
        <dbReference type="ARBA" id="ARBA00004123"/>
    </source>
</evidence>
<evidence type="ECO:0000313" key="8">
    <source>
        <dbReference type="Proteomes" id="UP000504604"/>
    </source>
</evidence>
<dbReference type="Gene3D" id="1.10.10.60">
    <property type="entry name" value="Homeodomain-like"/>
    <property type="match status" value="1"/>
</dbReference>
<dbReference type="Gramene" id="SIN_1004596.t">
    <property type="protein sequence ID" value="SIN_1004596.t"/>
    <property type="gene ID" value="SIN_1004596"/>
</dbReference>